<proteinExistence type="predicted"/>
<organism evidence="1 2">
    <name type="scientific">Lipomyces orientalis</name>
    <dbReference type="NCBI Taxonomy" id="1233043"/>
    <lineage>
        <taxon>Eukaryota</taxon>
        <taxon>Fungi</taxon>
        <taxon>Dikarya</taxon>
        <taxon>Ascomycota</taxon>
        <taxon>Saccharomycotina</taxon>
        <taxon>Lipomycetes</taxon>
        <taxon>Lipomycetales</taxon>
        <taxon>Lipomycetaceae</taxon>
        <taxon>Lipomyces</taxon>
    </lineage>
</organism>
<evidence type="ECO:0000313" key="1">
    <source>
        <dbReference type="EMBL" id="KAK9323011.1"/>
    </source>
</evidence>
<reference evidence="2" key="1">
    <citation type="journal article" date="2024" name="Front. Bioeng. Biotechnol.">
        <title>Genome-scale model development and genomic sequencing of the oleaginous clade Lipomyces.</title>
        <authorList>
            <person name="Czajka J.J."/>
            <person name="Han Y."/>
            <person name="Kim J."/>
            <person name="Mondo S.J."/>
            <person name="Hofstad B.A."/>
            <person name="Robles A."/>
            <person name="Haridas S."/>
            <person name="Riley R."/>
            <person name="LaButti K."/>
            <person name="Pangilinan J."/>
            <person name="Andreopoulos W."/>
            <person name="Lipzen A."/>
            <person name="Yan J."/>
            <person name="Wang M."/>
            <person name="Ng V."/>
            <person name="Grigoriev I.V."/>
            <person name="Spatafora J.W."/>
            <person name="Magnuson J.K."/>
            <person name="Baker S.E."/>
            <person name="Pomraning K.R."/>
        </authorList>
    </citation>
    <scope>NUCLEOTIDE SEQUENCE [LARGE SCALE GENOMIC DNA]</scope>
    <source>
        <strain evidence="2">CBS 10300</strain>
    </source>
</reference>
<protein>
    <submittedName>
        <fullName evidence="1">Uncharacterized protein</fullName>
    </submittedName>
</protein>
<name>A0ACC3TPV1_9ASCO</name>
<accession>A0ACC3TPV1</accession>
<evidence type="ECO:0000313" key="2">
    <source>
        <dbReference type="Proteomes" id="UP001489719"/>
    </source>
</evidence>
<comment type="caution">
    <text evidence="1">The sequence shown here is derived from an EMBL/GenBank/DDBJ whole genome shotgun (WGS) entry which is preliminary data.</text>
</comment>
<sequence>MQATIFGRDDKSLPRVQPGDYLFLTNVKFQLRDHGSIHCVSTAKTTFYGWNQSTPKKVTKNEKVLVTPQQLSILSKYFVKHCRELLVREHDRGAVTVPQQHSNARGNTPSNQSNVQSHTPPKPTTDAPNGAQPGQEPAAVPANVIVSASTTYNGTFSKPRILLRDLRASMTSSVVVQVIRALTNGRTYVLQVSDFTSNAQFKPCEAVEGMGLPCGQYSMEVAVYDGSKKYCLDNIECGAIITIDQLQLRMSPFGNLEARVNGDRMNPARSFIRVLTEDDPEALIVIARRAKCLERLRRNEYENGLTLPPEPKFGKDALNGEHADSKAVKVSPHQESTVSSSIGPYKPRRSLSPSRYSGPPGRTFDPADYSRASKLPPSQLDVNPPVKGEKRKNEEADENASKRLDAVSQTSTNTEANKPRRTSLTGKENALQPVKSPPSQPAPKLSQSSK</sequence>
<gene>
    <name evidence="1" type="ORF">V1517DRAFT_259117</name>
</gene>
<keyword evidence="2" id="KW-1185">Reference proteome</keyword>
<dbReference type="EMBL" id="MU970067">
    <property type="protein sequence ID" value="KAK9323011.1"/>
    <property type="molecule type" value="Genomic_DNA"/>
</dbReference>
<dbReference type="Proteomes" id="UP001489719">
    <property type="component" value="Unassembled WGS sequence"/>
</dbReference>